<dbReference type="PANTHER" id="PTHR18916:SF93">
    <property type="entry name" value="RESTIN HOMOLOG"/>
    <property type="match status" value="1"/>
</dbReference>
<feature type="compositionally biased region" description="Basic and acidic residues" evidence="2">
    <location>
        <begin position="476"/>
        <end position="486"/>
    </location>
</feature>
<name>A0A815DLR0_9BILA</name>
<dbReference type="SMART" id="SM00020">
    <property type="entry name" value="Tryp_SPc"/>
    <property type="match status" value="1"/>
</dbReference>
<dbReference type="AlphaFoldDB" id="A0A815DLR0"/>
<dbReference type="SUPFAM" id="SSF50494">
    <property type="entry name" value="Trypsin-like serine proteases"/>
    <property type="match status" value="1"/>
</dbReference>
<dbReference type="OrthoDB" id="2130750at2759"/>
<organism evidence="4 5">
    <name type="scientific">Rotaria magnacalcarata</name>
    <dbReference type="NCBI Taxonomy" id="392030"/>
    <lineage>
        <taxon>Eukaryota</taxon>
        <taxon>Metazoa</taxon>
        <taxon>Spiralia</taxon>
        <taxon>Gnathifera</taxon>
        <taxon>Rotifera</taxon>
        <taxon>Eurotatoria</taxon>
        <taxon>Bdelloidea</taxon>
        <taxon>Philodinida</taxon>
        <taxon>Philodinidae</taxon>
        <taxon>Rotaria</taxon>
    </lineage>
</organism>
<dbReference type="InterPro" id="IPR009003">
    <property type="entry name" value="Peptidase_S1_PA"/>
</dbReference>
<feature type="compositionally biased region" description="Polar residues" evidence="2">
    <location>
        <begin position="465"/>
        <end position="475"/>
    </location>
</feature>
<sequence>MTVLKITNAWAGQKIGCSCQQLVMIFSNRPVKGVGISETKVATERKSLLPLRLRAPGGAGSHPTIPMPSVSDNNNKSTLSVGNRVLVNGLKTGILRYIGTVKFATGSFCGVELDQPEGKHDGQIKDVRYFQCRPNHGVFVPSDKVVVEPRARTLSTQRPISRLKAPTMTRSITLTSSINKIEQSKTVELPDILANTTFQPVILNESKVNENHEITITNRQRKEETIDVVEPKIEFQSLAIDEPPETIEADFTDSVSLILHQLQQDQNLETRSNSITISEEDTEEEEDDDDDDDDDATDNESIIESTVDERINQSLHSSSSSVFTPIDSGKFVQTDLSFHSNDDISFAKVESSNKQKPLANSTASINRLGINKKIETTNVNKKKPISQSVKKNIEQRSVTSLVNTTKRPVNPVTLRNSSIVPPKKLPPPRIQLNAAHSAISLPSQSKFSLSLSSCNSLNSSQSDLPSINKNSNIKPTSDRNLEKFPLADRSPTSSEKKLDESHEHINLLNQQLLIQKSHSESLEINNERLKKHYQHFINRFDLMYILTQFFMNENEQNKEQYKHQLSKARTTQDQLKASTEKLRSSHKNELSEINRRHQNQIENLNKTNDQRLNEYQQKLDHLLNENNQLEARCSVLQEKVDGFLTEMANSEHADVLLCHVETLEKDRTSLQTVLELKNKEITQLRTKLNEQEIQLNDEKALRKRIDMAENQNQNLLYLLQQKKLSEKTAVVERDQLKEQVVQFERDNCQLKFENETLRYRLCERSLSISIPSDNPITLPTESISVSSPNRQGRNRACSLSSIMNIAHENESITRSLSSLNCILNRSSIQCGYGLYQPVMHVRIVGSIESRPHSCHLRISANIIILYLEYDIKSKVNDIALIALSRSVDLTDKTIGFICFQMATLRYPALFPSDRADTVAIGWGRVKESALGRASKVLLQVELPILSPYIRLSDCTDQVYDPEKQFCAGFIQGVYTRVRVYRDWINYTINKNELNYDTQ</sequence>
<dbReference type="SMART" id="SM01052">
    <property type="entry name" value="CAP_GLY"/>
    <property type="match status" value="1"/>
</dbReference>
<dbReference type="PANTHER" id="PTHR18916">
    <property type="entry name" value="DYNACTIN 1-RELATED MICROTUBULE-BINDING"/>
    <property type="match status" value="1"/>
</dbReference>
<evidence type="ECO:0000256" key="1">
    <source>
        <dbReference type="SAM" id="Coils"/>
    </source>
</evidence>
<dbReference type="EMBL" id="CAJNOW010000973">
    <property type="protein sequence ID" value="CAF1299700.1"/>
    <property type="molecule type" value="Genomic_DNA"/>
</dbReference>
<comment type="caution">
    <text evidence="4">The sequence shown here is derived from an EMBL/GenBank/DDBJ whole genome shotgun (WGS) entry which is preliminary data.</text>
</comment>
<keyword evidence="1" id="KW-0175">Coiled coil</keyword>
<dbReference type="InterPro" id="IPR036859">
    <property type="entry name" value="CAP-Gly_dom_sf"/>
</dbReference>
<dbReference type="InterPro" id="IPR043504">
    <property type="entry name" value="Peptidase_S1_PA_chymotrypsin"/>
</dbReference>
<evidence type="ECO:0000313" key="5">
    <source>
        <dbReference type="Proteomes" id="UP000663834"/>
    </source>
</evidence>
<dbReference type="Pfam" id="PF01302">
    <property type="entry name" value="CAP_GLY"/>
    <property type="match status" value="1"/>
</dbReference>
<dbReference type="InterPro" id="IPR000938">
    <property type="entry name" value="CAP-Gly_domain"/>
</dbReference>
<dbReference type="GO" id="GO:0006508">
    <property type="term" value="P:proteolysis"/>
    <property type="evidence" value="ECO:0007669"/>
    <property type="project" value="InterPro"/>
</dbReference>
<proteinExistence type="predicted"/>
<feature type="coiled-coil region" evidence="1">
    <location>
        <begin position="551"/>
        <end position="701"/>
    </location>
</feature>
<dbReference type="GO" id="GO:0004252">
    <property type="term" value="F:serine-type endopeptidase activity"/>
    <property type="evidence" value="ECO:0007669"/>
    <property type="project" value="InterPro"/>
</dbReference>
<accession>A0A815DLR0</accession>
<dbReference type="InterPro" id="IPR001254">
    <property type="entry name" value="Trypsin_dom"/>
</dbReference>
<feature type="region of interest" description="Disordered" evidence="2">
    <location>
        <begin position="459"/>
        <end position="500"/>
    </location>
</feature>
<evidence type="ECO:0000256" key="2">
    <source>
        <dbReference type="SAM" id="MobiDB-lite"/>
    </source>
</evidence>
<dbReference type="Gene3D" id="2.40.10.10">
    <property type="entry name" value="Trypsin-like serine proteases"/>
    <property type="match status" value="1"/>
</dbReference>
<reference evidence="4" key="1">
    <citation type="submission" date="2021-02" db="EMBL/GenBank/DDBJ databases">
        <authorList>
            <person name="Nowell W R."/>
        </authorList>
    </citation>
    <scope>NUCLEOTIDE SEQUENCE</scope>
</reference>
<evidence type="ECO:0000313" key="4">
    <source>
        <dbReference type="EMBL" id="CAF1299700.1"/>
    </source>
</evidence>
<feature type="region of interest" description="Disordered" evidence="2">
    <location>
        <begin position="269"/>
        <end position="298"/>
    </location>
</feature>
<protein>
    <recommendedName>
        <fullName evidence="3">CAP-Gly domain-containing protein</fullName>
    </recommendedName>
</protein>
<feature type="region of interest" description="Disordered" evidence="2">
    <location>
        <begin position="52"/>
        <end position="74"/>
    </location>
</feature>
<dbReference type="Pfam" id="PF00089">
    <property type="entry name" value="Trypsin"/>
    <property type="match status" value="1"/>
</dbReference>
<gene>
    <name evidence="4" type="ORF">KQP761_LOCUS4706</name>
</gene>
<dbReference type="Gene3D" id="2.30.30.190">
    <property type="entry name" value="CAP Gly-rich-like domain"/>
    <property type="match status" value="1"/>
</dbReference>
<dbReference type="SUPFAM" id="SSF74924">
    <property type="entry name" value="Cap-Gly domain"/>
    <property type="match status" value="1"/>
</dbReference>
<dbReference type="Proteomes" id="UP000663834">
    <property type="component" value="Unassembled WGS sequence"/>
</dbReference>
<evidence type="ECO:0000259" key="3">
    <source>
        <dbReference type="PROSITE" id="PS50245"/>
    </source>
</evidence>
<feature type="compositionally biased region" description="Acidic residues" evidence="2">
    <location>
        <begin position="278"/>
        <end position="298"/>
    </location>
</feature>
<dbReference type="PROSITE" id="PS50245">
    <property type="entry name" value="CAP_GLY_2"/>
    <property type="match status" value="1"/>
</dbReference>
<feature type="domain" description="CAP-Gly" evidence="3">
    <location>
        <begin position="99"/>
        <end position="141"/>
    </location>
</feature>